<evidence type="ECO:0000313" key="2">
    <source>
        <dbReference type="Proteomes" id="UP000594454"/>
    </source>
</evidence>
<gene>
    <name evidence="1" type="ORF">HERILL_LOCUS2091</name>
</gene>
<keyword evidence="2" id="KW-1185">Reference proteome</keyword>
<name>A0A7R8UE14_HERIL</name>
<reference evidence="1 2" key="1">
    <citation type="submission" date="2020-11" db="EMBL/GenBank/DDBJ databases">
        <authorList>
            <person name="Wallbank WR R."/>
            <person name="Pardo Diaz C."/>
            <person name="Kozak K."/>
            <person name="Martin S."/>
            <person name="Jiggins C."/>
            <person name="Moest M."/>
            <person name="Warren A I."/>
            <person name="Generalovic N T."/>
            <person name="Byers J.R.P. K."/>
            <person name="Montejo-Kovacevich G."/>
            <person name="Yen C E."/>
        </authorList>
    </citation>
    <scope>NUCLEOTIDE SEQUENCE [LARGE SCALE GENOMIC DNA]</scope>
</reference>
<dbReference type="AlphaFoldDB" id="A0A7R8UE14"/>
<organism evidence="1 2">
    <name type="scientific">Hermetia illucens</name>
    <name type="common">Black soldier fly</name>
    <dbReference type="NCBI Taxonomy" id="343691"/>
    <lineage>
        <taxon>Eukaryota</taxon>
        <taxon>Metazoa</taxon>
        <taxon>Ecdysozoa</taxon>
        <taxon>Arthropoda</taxon>
        <taxon>Hexapoda</taxon>
        <taxon>Insecta</taxon>
        <taxon>Pterygota</taxon>
        <taxon>Neoptera</taxon>
        <taxon>Endopterygota</taxon>
        <taxon>Diptera</taxon>
        <taxon>Brachycera</taxon>
        <taxon>Stratiomyomorpha</taxon>
        <taxon>Stratiomyidae</taxon>
        <taxon>Hermetiinae</taxon>
        <taxon>Hermetia</taxon>
    </lineage>
</organism>
<evidence type="ECO:0000313" key="1">
    <source>
        <dbReference type="EMBL" id="CAD7078844.1"/>
    </source>
</evidence>
<accession>A0A7R8UE14</accession>
<sequence length="116" mass="13206">MERHSLFAKNINIENVMKEIEVMMILQNDNNSNLQKEKSKAAFVQGLLGEDGAETFDDVNQLVPRQGFSIVKKRSNVMTKQQYCEFLGTTNPEQREIILEAIHRLHGCGDELLALT</sequence>
<proteinExistence type="predicted"/>
<protein>
    <submittedName>
        <fullName evidence="1">Uncharacterized protein</fullName>
    </submittedName>
</protein>
<dbReference type="EMBL" id="LR899009">
    <property type="protein sequence ID" value="CAD7078844.1"/>
    <property type="molecule type" value="Genomic_DNA"/>
</dbReference>
<dbReference type="InParanoid" id="A0A7R8UE14"/>
<dbReference type="Proteomes" id="UP000594454">
    <property type="component" value="Chromosome 1"/>
</dbReference>